<organism evidence="2 3">
    <name type="scientific">Pseudochryseolinea flava</name>
    <dbReference type="NCBI Taxonomy" id="2059302"/>
    <lineage>
        <taxon>Bacteria</taxon>
        <taxon>Pseudomonadati</taxon>
        <taxon>Bacteroidota</taxon>
        <taxon>Cytophagia</taxon>
        <taxon>Cytophagales</taxon>
        <taxon>Fulvivirgaceae</taxon>
        <taxon>Pseudochryseolinea</taxon>
    </lineage>
</organism>
<evidence type="ECO:0000313" key="3">
    <source>
        <dbReference type="Proteomes" id="UP000251889"/>
    </source>
</evidence>
<name>A0A364Y3M6_9BACT</name>
<comment type="caution">
    <text evidence="2">The sequence shown here is derived from an EMBL/GenBank/DDBJ whole genome shotgun (WGS) entry which is preliminary data.</text>
</comment>
<dbReference type="AlphaFoldDB" id="A0A364Y3M6"/>
<feature type="signal peptide" evidence="1">
    <location>
        <begin position="1"/>
        <end position="23"/>
    </location>
</feature>
<sequence>MNNTLRFYFLSTVLALITLSATAQEKKPAITTFVKKGKGVGFVTADSTFSLNFQFRMQNRAAFVSKSGTDLSDSTFEMRVRRLRFKFEGFVYNPKLTYYIQLSMSRGDMDWSGTDNAAINNSPNIVRDAIVYYSPTKHWRFGLGQTKLPGNRQRVVSSGDQQFADRSIVNATLNIDRDFGFFARYAASHFNLLGAVTSGEGRNSNRSNYNGLAYSGRVEILPFGKFTGTNDYQEGDLEREPKPKLSIAATYHLNDRAERVAGTLGNDTYGPVNLKSFETDILFKYNGWAFYGEYMMRGIQHDDTPITTDATGRNRFVYVGRGYLTQGSYLFKNNWEVAARWSKTTPFNSAYGSRDTNVIVEQSEFGVTKYLNGHRLKIQANVIYSNRTDIRTDDYVWDFWSGIFQVELGI</sequence>
<dbReference type="OrthoDB" id="5442696at2"/>
<dbReference type="InterPro" id="IPR023614">
    <property type="entry name" value="Porin_dom_sf"/>
</dbReference>
<dbReference type="Proteomes" id="UP000251889">
    <property type="component" value="Unassembled WGS sequence"/>
</dbReference>
<evidence type="ECO:0000313" key="2">
    <source>
        <dbReference type="EMBL" id="RAW00944.1"/>
    </source>
</evidence>
<keyword evidence="1" id="KW-0732">Signal</keyword>
<gene>
    <name evidence="2" type="ORF">DQQ10_11940</name>
</gene>
<dbReference type="RefSeq" id="WP_112747100.1">
    <property type="nucleotide sequence ID" value="NZ_QMFY01000005.1"/>
</dbReference>
<proteinExistence type="predicted"/>
<protein>
    <submittedName>
        <fullName evidence="2">Porin</fullName>
    </submittedName>
</protein>
<dbReference type="InterPro" id="IPR010870">
    <property type="entry name" value="Porin_O/P"/>
</dbReference>
<evidence type="ECO:0000256" key="1">
    <source>
        <dbReference type="SAM" id="SignalP"/>
    </source>
</evidence>
<reference evidence="2 3" key="1">
    <citation type="submission" date="2018-06" db="EMBL/GenBank/DDBJ databases">
        <title>Chryseolinea flavus sp. nov., a member of the phylum Bacteroidetes isolated from soil.</title>
        <authorList>
            <person name="Li Y."/>
            <person name="Wang J."/>
        </authorList>
    </citation>
    <scope>NUCLEOTIDE SEQUENCE [LARGE SCALE GENOMIC DNA]</scope>
    <source>
        <strain evidence="2 3">SDU1-6</strain>
    </source>
</reference>
<dbReference type="EMBL" id="QMFY01000005">
    <property type="protein sequence ID" value="RAW00944.1"/>
    <property type="molecule type" value="Genomic_DNA"/>
</dbReference>
<dbReference type="Pfam" id="PF07396">
    <property type="entry name" value="Porin_O_P"/>
    <property type="match status" value="1"/>
</dbReference>
<feature type="chain" id="PRO_5016696004" evidence="1">
    <location>
        <begin position="24"/>
        <end position="410"/>
    </location>
</feature>
<dbReference type="Gene3D" id="2.40.160.10">
    <property type="entry name" value="Porin"/>
    <property type="match status" value="1"/>
</dbReference>
<accession>A0A364Y3M6</accession>
<keyword evidence="3" id="KW-1185">Reference proteome</keyword>
<dbReference type="SUPFAM" id="SSF56935">
    <property type="entry name" value="Porins"/>
    <property type="match status" value="1"/>
</dbReference>